<proteinExistence type="predicted"/>
<sequence>MIFHSFAESSGLPVPFGSLEIPGGPVSPSRDALERAEIEFTDAQLRIGHCTQHLRNRNLAVGGIAHRQDLPGHASKIFDGIEKYPEFARFIIWYQLEGSGTPNPALVETTAKKIATKIAGIRAAQAAGIVTSKFEPIELLGLVLQLASSRSDGTPEFVARAPTYSRTKRRQLFVDAVTAFVE</sequence>
<evidence type="ECO:0000313" key="2">
    <source>
        <dbReference type="EMBL" id="TFC79620.1"/>
    </source>
</evidence>
<organism evidence="2 3">
    <name type="scientific">Cryobacterium cheniae</name>
    <dbReference type="NCBI Taxonomy" id="1259262"/>
    <lineage>
        <taxon>Bacteria</taxon>
        <taxon>Bacillati</taxon>
        <taxon>Actinomycetota</taxon>
        <taxon>Actinomycetes</taxon>
        <taxon>Micrococcales</taxon>
        <taxon>Microbacteriaceae</taxon>
        <taxon>Cryobacterium</taxon>
    </lineage>
</organism>
<dbReference type="OrthoDB" id="4726108at2"/>
<dbReference type="RefSeq" id="WP_134370252.1">
    <property type="nucleotide sequence ID" value="NZ_SOGN01000044.1"/>
</dbReference>
<dbReference type="InterPro" id="IPR036271">
    <property type="entry name" value="Tet_transcr_reg_TetR-rel_C_sf"/>
</dbReference>
<name>A0A4R8XRF6_9MICO</name>
<protein>
    <recommendedName>
        <fullName evidence="1">HTH-type transcriptional repressor Sco4008 C-terminal domain-containing protein</fullName>
    </recommendedName>
</protein>
<gene>
    <name evidence="2" type="ORF">E3T23_10180</name>
</gene>
<dbReference type="SUPFAM" id="SSF48498">
    <property type="entry name" value="Tetracyclin repressor-like, C-terminal domain"/>
    <property type="match status" value="1"/>
</dbReference>
<accession>A0A4R8XRF6</accession>
<comment type="caution">
    <text evidence="2">The sequence shown here is derived from an EMBL/GenBank/DDBJ whole genome shotgun (WGS) entry which is preliminary data.</text>
</comment>
<dbReference type="Proteomes" id="UP000298433">
    <property type="component" value="Unassembled WGS sequence"/>
</dbReference>
<evidence type="ECO:0000313" key="3">
    <source>
        <dbReference type="Proteomes" id="UP000298433"/>
    </source>
</evidence>
<dbReference type="EMBL" id="SOGN01000044">
    <property type="protein sequence ID" value="TFC79620.1"/>
    <property type="molecule type" value="Genomic_DNA"/>
</dbReference>
<keyword evidence="3" id="KW-1185">Reference proteome</keyword>
<dbReference type="InterPro" id="IPR041467">
    <property type="entry name" value="Sco4008_C"/>
</dbReference>
<dbReference type="AlphaFoldDB" id="A0A4R8XRF6"/>
<feature type="domain" description="HTH-type transcriptional repressor Sco4008 C-terminal" evidence="1">
    <location>
        <begin position="69"/>
        <end position="177"/>
    </location>
</feature>
<dbReference type="Pfam" id="PF17926">
    <property type="entry name" value="TetR_C_21"/>
    <property type="match status" value="1"/>
</dbReference>
<reference evidence="2 3" key="1">
    <citation type="submission" date="2019-03" db="EMBL/GenBank/DDBJ databases">
        <title>Genomics of glacier-inhabiting Cryobacterium strains.</title>
        <authorList>
            <person name="Liu Q."/>
            <person name="Xin Y.-H."/>
        </authorList>
    </citation>
    <scope>NUCLEOTIDE SEQUENCE [LARGE SCALE GENOMIC DNA]</scope>
    <source>
        <strain evidence="2 3">TMT2-48-2</strain>
    </source>
</reference>
<dbReference type="Gene3D" id="1.10.357.10">
    <property type="entry name" value="Tetracycline Repressor, domain 2"/>
    <property type="match status" value="1"/>
</dbReference>
<evidence type="ECO:0000259" key="1">
    <source>
        <dbReference type="Pfam" id="PF17926"/>
    </source>
</evidence>